<organism evidence="7 9">
    <name type="scientific">Janibacter indicus</name>
    <dbReference type="NCBI Taxonomy" id="857417"/>
    <lineage>
        <taxon>Bacteria</taxon>
        <taxon>Bacillati</taxon>
        <taxon>Actinomycetota</taxon>
        <taxon>Actinomycetes</taxon>
        <taxon>Micrococcales</taxon>
        <taxon>Intrasporangiaceae</taxon>
        <taxon>Janibacter</taxon>
    </lineage>
</organism>
<feature type="transmembrane region" description="Helical" evidence="5">
    <location>
        <begin position="46"/>
        <end position="65"/>
    </location>
</feature>
<dbReference type="Pfam" id="PF07291">
    <property type="entry name" value="MauE"/>
    <property type="match status" value="1"/>
</dbReference>
<proteinExistence type="predicted"/>
<evidence type="ECO:0000313" key="8">
    <source>
        <dbReference type="EMBL" id="QOK22494.1"/>
    </source>
</evidence>
<sequence length="178" mass="17748">MDSWLVLGPTALAAAGLLVLAGVPKVADPGDLVRALRSTGLRVHPLLVRGFALVEVAAGVVAIALPSRPSLAVVALLHAGFTAFVLLALRRGGVVASCGCLGRADTPPTRAHAATTGLLALAAGGLAVAAPVDPWWSTGTGPVAVTVLLAGFIGFLCWQVIAVLPSTTPAAVRSTGRA</sequence>
<feature type="transmembrane region" description="Helical" evidence="5">
    <location>
        <begin position="71"/>
        <end position="90"/>
    </location>
</feature>
<feature type="transmembrane region" description="Helical" evidence="5">
    <location>
        <begin position="6"/>
        <end position="26"/>
    </location>
</feature>
<comment type="subcellular location">
    <subcellularLocation>
        <location evidence="1">Membrane</location>
        <topology evidence="1">Multi-pass membrane protein</topology>
    </subcellularLocation>
</comment>
<keyword evidence="9" id="KW-1185">Reference proteome</keyword>
<dbReference type="InterPro" id="IPR009908">
    <property type="entry name" value="Methylamine_util_MauE"/>
</dbReference>
<keyword evidence="4 5" id="KW-0472">Membrane</keyword>
<gene>
    <name evidence="7" type="ORF">ASJ30_13990</name>
    <name evidence="8" type="ORF">IGS73_15715</name>
</gene>
<evidence type="ECO:0000256" key="3">
    <source>
        <dbReference type="ARBA" id="ARBA00022989"/>
    </source>
</evidence>
<accession>A0A1L3MJE1</accession>
<evidence type="ECO:0000256" key="5">
    <source>
        <dbReference type="SAM" id="Phobius"/>
    </source>
</evidence>
<keyword evidence="3 5" id="KW-1133">Transmembrane helix</keyword>
<reference evidence="8 10" key="2">
    <citation type="submission" date="2020-10" db="EMBL/GenBank/DDBJ databases">
        <title>Janibacter indicus TT2 genome sequence.</title>
        <authorList>
            <person name="Lee K."/>
            <person name="Ganzorig M."/>
        </authorList>
    </citation>
    <scope>NUCLEOTIDE SEQUENCE [LARGE SCALE GENOMIC DNA]</scope>
    <source>
        <strain evidence="8 10">TT2</strain>
    </source>
</reference>
<dbReference type="GO" id="GO:0016020">
    <property type="term" value="C:membrane"/>
    <property type="evidence" value="ECO:0007669"/>
    <property type="project" value="UniProtKB-SubCell"/>
</dbReference>
<reference evidence="7 9" key="1">
    <citation type="submission" date="2015-11" db="EMBL/GenBank/DDBJ databases">
        <authorList>
            <person name="Zhang Y."/>
            <person name="Guo Z."/>
        </authorList>
    </citation>
    <scope>NUCLEOTIDE SEQUENCE [LARGE SCALE GENOMIC DNA]</scope>
    <source>
        <strain evidence="7 9">YFY001</strain>
    </source>
</reference>
<dbReference type="Proteomes" id="UP000182938">
    <property type="component" value="Chromosome"/>
</dbReference>
<feature type="transmembrane region" description="Helical" evidence="5">
    <location>
        <begin position="143"/>
        <end position="164"/>
    </location>
</feature>
<dbReference type="EMBL" id="CP062789">
    <property type="protein sequence ID" value="QOK22494.1"/>
    <property type="molecule type" value="Genomic_DNA"/>
</dbReference>
<dbReference type="EMBL" id="CP013290">
    <property type="protein sequence ID" value="APH02503.1"/>
    <property type="molecule type" value="Genomic_DNA"/>
</dbReference>
<protein>
    <recommendedName>
        <fullName evidence="6">Methylamine utilisation protein MauE domain-containing protein</fullName>
    </recommendedName>
</protein>
<dbReference type="RefSeq" id="WP_072625644.1">
    <property type="nucleotide sequence ID" value="NZ_CP013290.1"/>
</dbReference>
<dbReference type="Proteomes" id="UP000593998">
    <property type="component" value="Chromosome"/>
</dbReference>
<name>A0A1L3MJE1_9MICO</name>
<evidence type="ECO:0000256" key="2">
    <source>
        <dbReference type="ARBA" id="ARBA00022692"/>
    </source>
</evidence>
<evidence type="ECO:0000313" key="7">
    <source>
        <dbReference type="EMBL" id="APH02503.1"/>
    </source>
</evidence>
<evidence type="ECO:0000313" key="10">
    <source>
        <dbReference type="Proteomes" id="UP000593998"/>
    </source>
</evidence>
<feature type="domain" description="Methylamine utilisation protein MauE" evidence="6">
    <location>
        <begin position="4"/>
        <end position="126"/>
    </location>
</feature>
<dbReference type="GO" id="GO:0030416">
    <property type="term" value="P:methylamine metabolic process"/>
    <property type="evidence" value="ECO:0007669"/>
    <property type="project" value="InterPro"/>
</dbReference>
<evidence type="ECO:0000313" key="9">
    <source>
        <dbReference type="Proteomes" id="UP000182938"/>
    </source>
</evidence>
<evidence type="ECO:0000256" key="1">
    <source>
        <dbReference type="ARBA" id="ARBA00004141"/>
    </source>
</evidence>
<keyword evidence="2 5" id="KW-0812">Transmembrane</keyword>
<dbReference type="AlphaFoldDB" id="A0A1L3MJE1"/>
<dbReference type="KEGG" id="jte:ASJ30_13990"/>
<evidence type="ECO:0000259" key="6">
    <source>
        <dbReference type="Pfam" id="PF07291"/>
    </source>
</evidence>
<evidence type="ECO:0000256" key="4">
    <source>
        <dbReference type="ARBA" id="ARBA00023136"/>
    </source>
</evidence>
<feature type="transmembrane region" description="Helical" evidence="5">
    <location>
        <begin position="111"/>
        <end position="131"/>
    </location>
</feature>